<gene>
    <name evidence="1" type="ORF">LCGC14_1990450</name>
</gene>
<comment type="caution">
    <text evidence="1">The sequence shown here is derived from an EMBL/GenBank/DDBJ whole genome shotgun (WGS) entry which is preliminary data.</text>
</comment>
<reference evidence="1" key="1">
    <citation type="journal article" date="2015" name="Nature">
        <title>Complex archaea that bridge the gap between prokaryotes and eukaryotes.</title>
        <authorList>
            <person name="Spang A."/>
            <person name="Saw J.H."/>
            <person name="Jorgensen S.L."/>
            <person name="Zaremba-Niedzwiedzka K."/>
            <person name="Martijn J."/>
            <person name="Lind A.E."/>
            <person name="van Eijk R."/>
            <person name="Schleper C."/>
            <person name="Guy L."/>
            <person name="Ettema T.J."/>
        </authorList>
    </citation>
    <scope>NUCLEOTIDE SEQUENCE</scope>
</reference>
<dbReference type="AlphaFoldDB" id="A0A0F9F632"/>
<accession>A0A0F9F632</accession>
<organism evidence="1">
    <name type="scientific">marine sediment metagenome</name>
    <dbReference type="NCBI Taxonomy" id="412755"/>
    <lineage>
        <taxon>unclassified sequences</taxon>
        <taxon>metagenomes</taxon>
        <taxon>ecological metagenomes</taxon>
    </lineage>
</organism>
<sequence>MKWNMWAQNIDGMFLHAGEKRYVELFGMSNTIVPVIVEESDGGTYYGWLETDENEPRMICPSEVEVDMCFPYGYKIEEKKGRGRRIRLTVLCKEGNQ</sequence>
<protein>
    <submittedName>
        <fullName evidence="1">Uncharacterized protein</fullName>
    </submittedName>
</protein>
<name>A0A0F9F632_9ZZZZ</name>
<dbReference type="EMBL" id="LAZR01022439">
    <property type="protein sequence ID" value="KKL81869.1"/>
    <property type="molecule type" value="Genomic_DNA"/>
</dbReference>
<evidence type="ECO:0000313" key="1">
    <source>
        <dbReference type="EMBL" id="KKL81869.1"/>
    </source>
</evidence>
<proteinExistence type="predicted"/>